<organism evidence="1 2">
    <name type="scientific">Chromobacterium fluminis</name>
    <dbReference type="NCBI Taxonomy" id="3044269"/>
    <lineage>
        <taxon>Bacteria</taxon>
        <taxon>Pseudomonadati</taxon>
        <taxon>Pseudomonadota</taxon>
        <taxon>Betaproteobacteria</taxon>
        <taxon>Neisseriales</taxon>
        <taxon>Chromobacteriaceae</taxon>
        <taxon>Chromobacterium</taxon>
    </lineage>
</organism>
<dbReference type="RefSeq" id="WP_166453554.1">
    <property type="nucleotide sequence ID" value="NZ_JAAOMA010000042.1"/>
</dbReference>
<comment type="caution">
    <text evidence="1">The sequence shown here is derived from an EMBL/GenBank/DDBJ whole genome shotgun (WGS) entry which is preliminary data.</text>
</comment>
<dbReference type="Proteomes" id="UP001515641">
    <property type="component" value="Unassembled WGS sequence"/>
</dbReference>
<protein>
    <recommendedName>
        <fullName evidence="3">PrgI family protein</fullName>
    </recommendedName>
</protein>
<reference evidence="1 2" key="1">
    <citation type="submission" date="2020-03" db="EMBL/GenBank/DDBJ databases">
        <title>Draft genome sequence of environmentally isolated cultures.</title>
        <authorList>
            <person name="Wilson H.S."/>
            <person name="De Leon M.E."/>
        </authorList>
    </citation>
    <scope>NUCLEOTIDE SEQUENCE [LARGE SCALE GENOMIC DNA]</scope>
    <source>
        <strain evidence="1 2">HSC-31F16</strain>
    </source>
</reference>
<name>A0ABX0LAJ5_9NEIS</name>
<proteinExistence type="predicted"/>
<sequence length="124" mass="13740">MANDPKYIPENGKAGVAFAGVELKEAYLLIFGGIAGLFSGIKFGPEFYLGIPIASYIINKSWLSWKKAQLPGFFRSWLFAKGWFGYSDALNKQSKVFIGDNKPINPESAKMIVDKIIKGKKNES</sequence>
<gene>
    <name evidence="1" type="ORF">HA052_21680</name>
</gene>
<accession>A0ABX0LAJ5</accession>
<evidence type="ECO:0000313" key="1">
    <source>
        <dbReference type="EMBL" id="NHR07805.1"/>
    </source>
</evidence>
<keyword evidence="2" id="KW-1185">Reference proteome</keyword>
<dbReference type="EMBL" id="JAAOMA010000042">
    <property type="protein sequence ID" value="NHR07805.1"/>
    <property type="molecule type" value="Genomic_DNA"/>
</dbReference>
<evidence type="ECO:0008006" key="3">
    <source>
        <dbReference type="Google" id="ProtNLM"/>
    </source>
</evidence>
<evidence type="ECO:0000313" key="2">
    <source>
        <dbReference type="Proteomes" id="UP001515641"/>
    </source>
</evidence>